<evidence type="ECO:0000313" key="2">
    <source>
        <dbReference type="Proteomes" id="UP000306575"/>
    </source>
</evidence>
<accession>A0A4U7N885</accession>
<proteinExistence type="predicted"/>
<dbReference type="EMBL" id="SULI01000003">
    <property type="protein sequence ID" value="TKZ21897.1"/>
    <property type="molecule type" value="Genomic_DNA"/>
</dbReference>
<sequence>MRLVIILLCLPAWAAAGPWLRAPETHFLSISTEMDPMVVPANPYTAVYYEYGLSPKVTLGFDGGLDANGVGKALVFARTSLGASRGPHRLSAEFAFGAISDGQDISPVVRPGVSWGRGFSLGQQSGWWALDATYAYRPKDNSHWPKVEGTIGWAAHDRVKLLMQATAESPNGNAVIVSWTPSVALRLSKQTHLVFGAVIYNRLPNTLKIGIWQEF</sequence>
<protein>
    <submittedName>
        <fullName evidence="1">Uncharacterized protein</fullName>
    </submittedName>
</protein>
<comment type="caution">
    <text evidence="1">The sequence shown here is derived from an EMBL/GenBank/DDBJ whole genome shotgun (WGS) entry which is preliminary data.</text>
</comment>
<dbReference type="OrthoDB" id="7857490at2"/>
<dbReference type="AlphaFoldDB" id="A0A4U7N885"/>
<reference evidence="1 2" key="1">
    <citation type="submission" date="2019-04" db="EMBL/GenBank/DDBJ databases">
        <title>Genome sequence of Pelagicola litoralis CL-ES2.</title>
        <authorList>
            <person name="Cao J."/>
        </authorList>
    </citation>
    <scope>NUCLEOTIDE SEQUENCE [LARGE SCALE GENOMIC DNA]</scope>
    <source>
        <strain evidence="1 2">CL-ES2</strain>
    </source>
</reference>
<keyword evidence="2" id="KW-1185">Reference proteome</keyword>
<dbReference type="Proteomes" id="UP000306575">
    <property type="component" value="Unassembled WGS sequence"/>
</dbReference>
<evidence type="ECO:0000313" key="1">
    <source>
        <dbReference type="EMBL" id="TKZ21897.1"/>
    </source>
</evidence>
<dbReference type="RefSeq" id="WP_138015221.1">
    <property type="nucleotide sequence ID" value="NZ_SULI01000003.1"/>
</dbReference>
<name>A0A4U7N885_9RHOB</name>
<organism evidence="1 2">
    <name type="scientific">Shimia litoralis</name>
    <dbReference type="NCBI Taxonomy" id="420403"/>
    <lineage>
        <taxon>Bacteria</taxon>
        <taxon>Pseudomonadati</taxon>
        <taxon>Pseudomonadota</taxon>
        <taxon>Alphaproteobacteria</taxon>
        <taxon>Rhodobacterales</taxon>
        <taxon>Roseobacteraceae</taxon>
    </lineage>
</organism>
<gene>
    <name evidence="1" type="ORF">FAP39_04670</name>
</gene>